<accession>A0AAE0P4D9</accession>
<keyword evidence="2" id="KW-1185">Reference proteome</keyword>
<name>A0AAE0P4D9_9PEZI</name>
<gene>
    <name evidence="1" type="ORF">B0H63DRAFT_8037</name>
</gene>
<organism evidence="1 2">
    <name type="scientific">Podospora didyma</name>
    <dbReference type="NCBI Taxonomy" id="330526"/>
    <lineage>
        <taxon>Eukaryota</taxon>
        <taxon>Fungi</taxon>
        <taxon>Dikarya</taxon>
        <taxon>Ascomycota</taxon>
        <taxon>Pezizomycotina</taxon>
        <taxon>Sordariomycetes</taxon>
        <taxon>Sordariomycetidae</taxon>
        <taxon>Sordariales</taxon>
        <taxon>Podosporaceae</taxon>
        <taxon>Podospora</taxon>
    </lineage>
</organism>
<proteinExistence type="predicted"/>
<dbReference type="EMBL" id="JAULSW010000001">
    <property type="protein sequence ID" value="KAK3393050.1"/>
    <property type="molecule type" value="Genomic_DNA"/>
</dbReference>
<protein>
    <submittedName>
        <fullName evidence="1">Uncharacterized protein</fullName>
    </submittedName>
</protein>
<evidence type="ECO:0000313" key="2">
    <source>
        <dbReference type="Proteomes" id="UP001285441"/>
    </source>
</evidence>
<reference evidence="1" key="2">
    <citation type="submission" date="2023-06" db="EMBL/GenBank/DDBJ databases">
        <authorList>
            <consortium name="Lawrence Berkeley National Laboratory"/>
            <person name="Haridas S."/>
            <person name="Hensen N."/>
            <person name="Bonometti L."/>
            <person name="Westerberg I."/>
            <person name="Brannstrom I.O."/>
            <person name="Guillou S."/>
            <person name="Cros-Aarteil S."/>
            <person name="Calhoun S."/>
            <person name="Kuo A."/>
            <person name="Mondo S."/>
            <person name="Pangilinan J."/>
            <person name="Riley R."/>
            <person name="LaButti K."/>
            <person name="Andreopoulos B."/>
            <person name="Lipzen A."/>
            <person name="Chen C."/>
            <person name="Yanf M."/>
            <person name="Daum C."/>
            <person name="Ng V."/>
            <person name="Clum A."/>
            <person name="Steindorff A."/>
            <person name="Ohm R."/>
            <person name="Martin F."/>
            <person name="Silar P."/>
            <person name="Natvig D."/>
            <person name="Lalanne C."/>
            <person name="Gautier V."/>
            <person name="Ament-velasquez S.L."/>
            <person name="Kruys A."/>
            <person name="Hutchinson M.I."/>
            <person name="Powell A.J."/>
            <person name="Barry K."/>
            <person name="Miller A.N."/>
            <person name="Grigoriev I.V."/>
            <person name="Debuchy R."/>
            <person name="Gladieux P."/>
            <person name="Thoren M.H."/>
            <person name="Johannesson H."/>
        </authorList>
    </citation>
    <scope>NUCLEOTIDE SEQUENCE</scope>
    <source>
        <strain evidence="1">CBS 232.78</strain>
    </source>
</reference>
<reference evidence="1" key="1">
    <citation type="journal article" date="2023" name="Mol. Phylogenet. Evol.">
        <title>Genome-scale phylogeny and comparative genomics of the fungal order Sordariales.</title>
        <authorList>
            <person name="Hensen N."/>
            <person name="Bonometti L."/>
            <person name="Westerberg I."/>
            <person name="Brannstrom I.O."/>
            <person name="Guillou S."/>
            <person name="Cros-Aarteil S."/>
            <person name="Calhoun S."/>
            <person name="Haridas S."/>
            <person name="Kuo A."/>
            <person name="Mondo S."/>
            <person name="Pangilinan J."/>
            <person name="Riley R."/>
            <person name="LaButti K."/>
            <person name="Andreopoulos B."/>
            <person name="Lipzen A."/>
            <person name="Chen C."/>
            <person name="Yan M."/>
            <person name="Daum C."/>
            <person name="Ng V."/>
            <person name="Clum A."/>
            <person name="Steindorff A."/>
            <person name="Ohm R.A."/>
            <person name="Martin F."/>
            <person name="Silar P."/>
            <person name="Natvig D.O."/>
            <person name="Lalanne C."/>
            <person name="Gautier V."/>
            <person name="Ament-Velasquez S.L."/>
            <person name="Kruys A."/>
            <person name="Hutchinson M.I."/>
            <person name="Powell A.J."/>
            <person name="Barry K."/>
            <person name="Miller A.N."/>
            <person name="Grigoriev I.V."/>
            <person name="Debuchy R."/>
            <person name="Gladieux P."/>
            <person name="Hiltunen Thoren M."/>
            <person name="Johannesson H."/>
        </authorList>
    </citation>
    <scope>NUCLEOTIDE SEQUENCE</scope>
    <source>
        <strain evidence="1">CBS 232.78</strain>
    </source>
</reference>
<evidence type="ECO:0000313" key="1">
    <source>
        <dbReference type="EMBL" id="KAK3393050.1"/>
    </source>
</evidence>
<comment type="caution">
    <text evidence="1">The sequence shown here is derived from an EMBL/GenBank/DDBJ whole genome shotgun (WGS) entry which is preliminary data.</text>
</comment>
<dbReference type="AlphaFoldDB" id="A0AAE0P4D9"/>
<dbReference type="Proteomes" id="UP001285441">
    <property type="component" value="Unassembled WGS sequence"/>
</dbReference>
<sequence length="86" mass="9283">MSWTFILFTVPVRARLLTNVSGIWEFCNPPLLSTSSKGSSPLLRIQEVCLVPANSQSAGRVLIPPPSPPAPGSAYASLCFALFFIF</sequence>